<feature type="region of interest" description="Disordered" evidence="1">
    <location>
        <begin position="219"/>
        <end position="246"/>
    </location>
</feature>
<proteinExistence type="predicted"/>
<dbReference type="CDD" id="cd22641">
    <property type="entry name" value="C24-like"/>
    <property type="match status" value="1"/>
</dbReference>
<gene>
    <name evidence="3" type="ORF">UFOVP1008_35</name>
    <name evidence="4" type="ORF">UFOVP1160_11</name>
    <name evidence="5" type="ORF">UFOVP1352_39</name>
    <name evidence="2" type="ORF">UFOVP498_43</name>
</gene>
<accession>A0A6J5MJD0</accession>
<dbReference type="EMBL" id="LR797301">
    <property type="protein sequence ID" value="CAB4200244.1"/>
    <property type="molecule type" value="Genomic_DNA"/>
</dbReference>
<protein>
    <submittedName>
        <fullName evidence="2">Phage tail collar domain containing protein</fullName>
    </submittedName>
</protein>
<dbReference type="EMBL" id="LR796467">
    <property type="protein sequence ID" value="CAB4146668.1"/>
    <property type="molecule type" value="Genomic_DNA"/>
</dbReference>
<organism evidence="2">
    <name type="scientific">uncultured Caudovirales phage</name>
    <dbReference type="NCBI Taxonomy" id="2100421"/>
    <lineage>
        <taxon>Viruses</taxon>
        <taxon>Duplodnaviria</taxon>
        <taxon>Heunggongvirae</taxon>
        <taxon>Uroviricota</taxon>
        <taxon>Caudoviricetes</taxon>
        <taxon>Peduoviridae</taxon>
        <taxon>Maltschvirus</taxon>
        <taxon>Maltschvirus maltsch</taxon>
    </lineage>
</organism>
<sequence>MADSANYITEMDISLPLANASAGEGDDEIRAVKRAVKGTFPGDPAGTYNLVGGVATADPYTTGVIVGPRYLNSIPTKFAAIDASFVDVDDRITALEAPSGVLVIGMILMWAGTFATIPTGWRVCDGTNGTVNLQNRFVLAAGATYPVTTTGGAASASTDTSGSHTHAVSVTGTALTAAQMPVHGHPWSHNTATQTTTTSEAAGGILTGPGGTVTAIYTNTTPTGTSGQQIGGAGGGDAHTHAASTASTGSTHAHSVATLPPYYAIYYIQFTGIPVTP</sequence>
<name>A0A6J5MJD0_9CAUD</name>
<dbReference type="SUPFAM" id="SSF88874">
    <property type="entry name" value="Receptor-binding domain of short tail fibre protein gp12"/>
    <property type="match status" value="1"/>
</dbReference>
<reference evidence="2" key="1">
    <citation type="submission" date="2020-04" db="EMBL/GenBank/DDBJ databases">
        <authorList>
            <person name="Chiriac C."/>
            <person name="Salcher M."/>
            <person name="Ghai R."/>
            <person name="Kavagutti S V."/>
        </authorList>
    </citation>
    <scope>NUCLEOTIDE SEQUENCE</scope>
</reference>
<evidence type="ECO:0000313" key="4">
    <source>
        <dbReference type="EMBL" id="CAB4187164.1"/>
    </source>
</evidence>
<evidence type="ECO:0000313" key="3">
    <source>
        <dbReference type="EMBL" id="CAB4177705.1"/>
    </source>
</evidence>
<evidence type="ECO:0000313" key="2">
    <source>
        <dbReference type="EMBL" id="CAB4146668.1"/>
    </source>
</evidence>
<evidence type="ECO:0000256" key="1">
    <source>
        <dbReference type="SAM" id="MobiDB-lite"/>
    </source>
</evidence>
<evidence type="ECO:0000313" key="5">
    <source>
        <dbReference type="EMBL" id="CAB4200244.1"/>
    </source>
</evidence>
<dbReference type="EMBL" id="LR796954">
    <property type="protein sequence ID" value="CAB4177705.1"/>
    <property type="molecule type" value="Genomic_DNA"/>
</dbReference>
<dbReference type="EMBL" id="LR797110">
    <property type="protein sequence ID" value="CAB4187164.1"/>
    <property type="molecule type" value="Genomic_DNA"/>
</dbReference>